<dbReference type="OrthoDB" id="5980153at2759"/>
<evidence type="ECO:0000313" key="2">
    <source>
        <dbReference type="Proteomes" id="UP001152795"/>
    </source>
</evidence>
<accession>A0A6S7IZR4</accession>
<dbReference type="AlphaFoldDB" id="A0A6S7IZR4"/>
<reference evidence="1" key="1">
    <citation type="submission" date="2020-04" db="EMBL/GenBank/DDBJ databases">
        <authorList>
            <person name="Alioto T."/>
            <person name="Alioto T."/>
            <person name="Gomez Garrido J."/>
        </authorList>
    </citation>
    <scope>NUCLEOTIDE SEQUENCE</scope>
    <source>
        <strain evidence="1">A484AB</strain>
    </source>
</reference>
<keyword evidence="2" id="KW-1185">Reference proteome</keyword>
<dbReference type="EMBL" id="CACRXK020013359">
    <property type="protein sequence ID" value="CAB4025016.1"/>
    <property type="molecule type" value="Genomic_DNA"/>
</dbReference>
<evidence type="ECO:0000313" key="1">
    <source>
        <dbReference type="EMBL" id="CAB4025016.1"/>
    </source>
</evidence>
<feature type="non-terminal residue" evidence="1">
    <location>
        <position position="122"/>
    </location>
</feature>
<proteinExistence type="predicted"/>
<dbReference type="Proteomes" id="UP001152795">
    <property type="component" value="Unassembled WGS sequence"/>
</dbReference>
<name>A0A6S7IZR4_PARCT</name>
<gene>
    <name evidence="1" type="ORF">PACLA_8A000166</name>
</gene>
<comment type="caution">
    <text evidence="1">The sequence shown here is derived from an EMBL/GenBank/DDBJ whole genome shotgun (WGS) entry which is preliminary data.</text>
</comment>
<organism evidence="1 2">
    <name type="scientific">Paramuricea clavata</name>
    <name type="common">Red gorgonian</name>
    <name type="synonym">Violescent sea-whip</name>
    <dbReference type="NCBI Taxonomy" id="317549"/>
    <lineage>
        <taxon>Eukaryota</taxon>
        <taxon>Metazoa</taxon>
        <taxon>Cnidaria</taxon>
        <taxon>Anthozoa</taxon>
        <taxon>Octocorallia</taxon>
        <taxon>Malacalcyonacea</taxon>
        <taxon>Plexauridae</taxon>
        <taxon>Paramuricea</taxon>
    </lineage>
</organism>
<protein>
    <submittedName>
        <fullName evidence="1">Uncharacterized protein</fullName>
    </submittedName>
</protein>
<sequence length="122" mass="14437">MVVSFIHPHTCGFAKAAIWRFTKDAVVNIKRVDTETPYQHRVRTVQAIHELFCQMFGTKFAVDYKTFERKLPDLRTKFSGWNPRKYKERDQYLKAFSADSWKELSTTRKDEHSLMDCPSCCH</sequence>